<dbReference type="AlphaFoldDB" id="A0A0C3B219"/>
<name>A0A0C3B219_PILCF</name>
<sequence>MRSNKPYCLFKSDIWQLGCTFLGCFQRLEKDIPQIIKLLEVTRADFPDAPSHGSQCGSAFQ</sequence>
<dbReference type="HOGENOM" id="CLU_2923470_0_0_1"/>
<dbReference type="OrthoDB" id="3224178at2759"/>
<dbReference type="EMBL" id="KN833005">
    <property type="protein sequence ID" value="KIM80253.1"/>
    <property type="molecule type" value="Genomic_DNA"/>
</dbReference>
<evidence type="ECO:0000313" key="1">
    <source>
        <dbReference type="EMBL" id="KIM80253.1"/>
    </source>
</evidence>
<reference evidence="1 2" key="1">
    <citation type="submission" date="2014-04" db="EMBL/GenBank/DDBJ databases">
        <authorList>
            <consortium name="DOE Joint Genome Institute"/>
            <person name="Kuo A."/>
            <person name="Tarkka M."/>
            <person name="Buscot F."/>
            <person name="Kohler A."/>
            <person name="Nagy L.G."/>
            <person name="Floudas D."/>
            <person name="Copeland A."/>
            <person name="Barry K.W."/>
            <person name="Cichocki N."/>
            <person name="Veneault-Fourrey C."/>
            <person name="LaButti K."/>
            <person name="Lindquist E.A."/>
            <person name="Lipzen A."/>
            <person name="Lundell T."/>
            <person name="Morin E."/>
            <person name="Murat C."/>
            <person name="Sun H."/>
            <person name="Tunlid A."/>
            <person name="Henrissat B."/>
            <person name="Grigoriev I.V."/>
            <person name="Hibbett D.S."/>
            <person name="Martin F."/>
            <person name="Nordberg H.P."/>
            <person name="Cantor M.N."/>
            <person name="Hua S.X."/>
        </authorList>
    </citation>
    <scope>NUCLEOTIDE SEQUENCE [LARGE SCALE GENOMIC DNA]</scope>
    <source>
        <strain evidence="1 2">F 1598</strain>
    </source>
</reference>
<accession>A0A0C3B219</accession>
<dbReference type="InParanoid" id="A0A0C3B219"/>
<gene>
    <name evidence="1" type="ORF">PILCRDRAFT_822765</name>
</gene>
<dbReference type="Proteomes" id="UP000054166">
    <property type="component" value="Unassembled WGS sequence"/>
</dbReference>
<protein>
    <submittedName>
        <fullName evidence="1">Uncharacterized protein</fullName>
    </submittedName>
</protein>
<organism evidence="1 2">
    <name type="scientific">Piloderma croceum (strain F 1598)</name>
    <dbReference type="NCBI Taxonomy" id="765440"/>
    <lineage>
        <taxon>Eukaryota</taxon>
        <taxon>Fungi</taxon>
        <taxon>Dikarya</taxon>
        <taxon>Basidiomycota</taxon>
        <taxon>Agaricomycotina</taxon>
        <taxon>Agaricomycetes</taxon>
        <taxon>Agaricomycetidae</taxon>
        <taxon>Atheliales</taxon>
        <taxon>Atheliaceae</taxon>
        <taxon>Piloderma</taxon>
    </lineage>
</organism>
<dbReference type="PROSITE" id="PS51257">
    <property type="entry name" value="PROKAR_LIPOPROTEIN"/>
    <property type="match status" value="1"/>
</dbReference>
<reference evidence="2" key="2">
    <citation type="submission" date="2015-01" db="EMBL/GenBank/DDBJ databases">
        <title>Evolutionary Origins and Diversification of the Mycorrhizal Mutualists.</title>
        <authorList>
            <consortium name="DOE Joint Genome Institute"/>
            <consortium name="Mycorrhizal Genomics Consortium"/>
            <person name="Kohler A."/>
            <person name="Kuo A."/>
            <person name="Nagy L.G."/>
            <person name="Floudas D."/>
            <person name="Copeland A."/>
            <person name="Barry K.W."/>
            <person name="Cichocki N."/>
            <person name="Veneault-Fourrey C."/>
            <person name="LaButti K."/>
            <person name="Lindquist E.A."/>
            <person name="Lipzen A."/>
            <person name="Lundell T."/>
            <person name="Morin E."/>
            <person name="Murat C."/>
            <person name="Riley R."/>
            <person name="Ohm R."/>
            <person name="Sun H."/>
            <person name="Tunlid A."/>
            <person name="Henrissat B."/>
            <person name="Grigoriev I.V."/>
            <person name="Hibbett D.S."/>
            <person name="Martin F."/>
        </authorList>
    </citation>
    <scope>NUCLEOTIDE SEQUENCE [LARGE SCALE GENOMIC DNA]</scope>
    <source>
        <strain evidence="2">F 1598</strain>
    </source>
</reference>
<evidence type="ECO:0000313" key="2">
    <source>
        <dbReference type="Proteomes" id="UP000054166"/>
    </source>
</evidence>
<keyword evidence="2" id="KW-1185">Reference proteome</keyword>
<proteinExistence type="predicted"/>